<keyword evidence="1" id="KW-0479">Metal-binding</keyword>
<feature type="zinc finger region" description="C3H1-type" evidence="1">
    <location>
        <begin position="363"/>
        <end position="390"/>
    </location>
</feature>
<accession>A0ABP0J7W9</accession>
<organism evidence="5 6">
    <name type="scientific">Durusdinium trenchii</name>
    <dbReference type="NCBI Taxonomy" id="1381693"/>
    <lineage>
        <taxon>Eukaryota</taxon>
        <taxon>Sar</taxon>
        <taxon>Alveolata</taxon>
        <taxon>Dinophyceae</taxon>
        <taxon>Suessiales</taxon>
        <taxon>Symbiodiniaceae</taxon>
        <taxon>Durusdinium</taxon>
    </lineage>
</organism>
<dbReference type="InterPro" id="IPR013087">
    <property type="entry name" value="Znf_C2H2_type"/>
</dbReference>
<keyword evidence="6" id="KW-1185">Reference proteome</keyword>
<dbReference type="SMART" id="SM00355">
    <property type="entry name" value="ZnF_C2H2"/>
    <property type="match status" value="1"/>
</dbReference>
<dbReference type="PROSITE" id="PS50103">
    <property type="entry name" value="ZF_C3H1"/>
    <property type="match status" value="1"/>
</dbReference>
<evidence type="ECO:0000259" key="3">
    <source>
        <dbReference type="PROSITE" id="PS50103"/>
    </source>
</evidence>
<dbReference type="EMBL" id="CAXAMN010004663">
    <property type="protein sequence ID" value="CAK9010452.1"/>
    <property type="molecule type" value="Genomic_DNA"/>
</dbReference>
<evidence type="ECO:0000256" key="1">
    <source>
        <dbReference type="PROSITE-ProRule" id="PRU00723"/>
    </source>
</evidence>
<evidence type="ECO:0008006" key="7">
    <source>
        <dbReference type="Google" id="ProtNLM"/>
    </source>
</evidence>
<feature type="compositionally biased region" description="Basic and acidic residues" evidence="2">
    <location>
        <begin position="26"/>
        <end position="37"/>
    </location>
</feature>
<feature type="domain" description="C3H1-type" evidence="3">
    <location>
        <begin position="363"/>
        <end position="390"/>
    </location>
</feature>
<gene>
    <name evidence="5" type="ORF">CCMP2556_LOCUS10077</name>
</gene>
<protein>
    <recommendedName>
        <fullName evidence="7">C3H1-type domain-containing protein</fullName>
    </recommendedName>
</protein>
<evidence type="ECO:0000256" key="2">
    <source>
        <dbReference type="SAM" id="MobiDB-lite"/>
    </source>
</evidence>
<dbReference type="Proteomes" id="UP001642484">
    <property type="component" value="Unassembled WGS sequence"/>
</dbReference>
<name>A0ABP0J7W9_9DINO</name>
<proteinExistence type="predicted"/>
<feature type="domain" description="C2H2-type" evidence="4">
    <location>
        <begin position="4"/>
        <end position="32"/>
    </location>
</feature>
<evidence type="ECO:0000313" key="5">
    <source>
        <dbReference type="EMBL" id="CAK9010452.1"/>
    </source>
</evidence>
<reference evidence="5 6" key="1">
    <citation type="submission" date="2024-02" db="EMBL/GenBank/DDBJ databases">
        <authorList>
            <person name="Chen Y."/>
            <person name="Shah S."/>
            <person name="Dougan E. K."/>
            <person name="Thang M."/>
            <person name="Chan C."/>
        </authorList>
    </citation>
    <scope>NUCLEOTIDE SEQUENCE [LARGE SCALE GENOMIC DNA]</scope>
</reference>
<dbReference type="PROSITE" id="PS50157">
    <property type="entry name" value="ZINC_FINGER_C2H2_2"/>
    <property type="match status" value="1"/>
</dbReference>
<keyword evidence="1" id="KW-0863">Zinc-finger</keyword>
<keyword evidence="1" id="KW-0862">Zinc</keyword>
<evidence type="ECO:0000259" key="4">
    <source>
        <dbReference type="PROSITE" id="PS50157"/>
    </source>
</evidence>
<evidence type="ECO:0000313" key="6">
    <source>
        <dbReference type="Proteomes" id="UP001642484"/>
    </source>
</evidence>
<dbReference type="InterPro" id="IPR000571">
    <property type="entry name" value="Znf_CCCH"/>
</dbReference>
<sequence>MAEFQCRFCLATFLSKNQLFRHLRESHGAPDSERAEAPKPFLGRPDRNVRPMLLGDPIRVSSPDMPRSILDAFNRRARQEPPILRMPSRKLREEVPWDEIKFAWEKGLLWGISVGTKNTFQKEDQERWLEMLESSNTEERDILLSPLQPELNPDLLVVALRMLKVATYHDLFRFARGTWNGQDGADKWKACAEQSLERVRIRSLRPGCAEVKLKEVESGASKLDLFNYEAFTFSFLQRVNGETFQCLGSIAESMYHFTEQCPVHVSVCYDLIQKAIQSGDIVPLSNGYDGRDSRLRVTLASNRDPQIRVLWRERSGASSNGDERVPEDHVHNQRRIREVPLDSLVPTAASHQAAECQQTYGGSFVRGLCKNWMRNSCHWGDECKYVHLQETPRNGCPLPDGLAEACAISDAELKDALWKNMKKGHLRTPLLELLDSLRKKRDDQEIFQMLQDEIRKENLVLLVAASSAEKAYYWQNEVLQHVASAIHDSEVCVLVSPVLRKPPASLMECLMAHCRQELLSPSYLHLRRVCFSCFALRIQSDGITKLAKYVGYFVNRPDHTKQKSSWKVCCHGIKFQNKWAPSYNIAQRKQDMESFIGSSFRVAHNDIGM</sequence>
<feature type="region of interest" description="Disordered" evidence="2">
    <location>
        <begin position="26"/>
        <end position="48"/>
    </location>
</feature>
<dbReference type="PROSITE" id="PS00028">
    <property type="entry name" value="ZINC_FINGER_C2H2_1"/>
    <property type="match status" value="1"/>
</dbReference>
<comment type="caution">
    <text evidence="5">The sequence shown here is derived from an EMBL/GenBank/DDBJ whole genome shotgun (WGS) entry which is preliminary data.</text>
</comment>